<proteinExistence type="predicted"/>
<evidence type="ECO:0000313" key="3">
    <source>
        <dbReference type="EMBL" id="MDQ0935075.1"/>
    </source>
</evidence>
<evidence type="ECO:0000313" key="4">
    <source>
        <dbReference type="Proteomes" id="UP001223072"/>
    </source>
</evidence>
<accession>A0ABU0RSY3</accession>
<dbReference type="SUPFAM" id="SSF52980">
    <property type="entry name" value="Restriction endonuclease-like"/>
    <property type="match status" value="1"/>
</dbReference>
<evidence type="ECO:0000259" key="2">
    <source>
        <dbReference type="Pfam" id="PF04471"/>
    </source>
</evidence>
<organism evidence="3 4">
    <name type="scientific">Streptomyces turgidiscabies</name>
    <dbReference type="NCBI Taxonomy" id="85558"/>
    <lineage>
        <taxon>Bacteria</taxon>
        <taxon>Bacillati</taxon>
        <taxon>Actinomycetota</taxon>
        <taxon>Actinomycetes</taxon>
        <taxon>Kitasatosporales</taxon>
        <taxon>Streptomycetaceae</taxon>
        <taxon>Streptomyces</taxon>
    </lineage>
</organism>
<evidence type="ECO:0000256" key="1">
    <source>
        <dbReference type="SAM" id="MobiDB-lite"/>
    </source>
</evidence>
<dbReference type="InterPro" id="IPR011335">
    <property type="entry name" value="Restrct_endonuc-II-like"/>
</dbReference>
<protein>
    <recommendedName>
        <fullName evidence="2">Restriction endonuclease type IV Mrr domain-containing protein</fullName>
    </recommendedName>
</protein>
<dbReference type="Pfam" id="PF04471">
    <property type="entry name" value="Mrr_cat"/>
    <property type="match status" value="1"/>
</dbReference>
<keyword evidence="4" id="KW-1185">Reference proteome</keyword>
<feature type="region of interest" description="Disordered" evidence="1">
    <location>
        <begin position="331"/>
        <end position="350"/>
    </location>
</feature>
<sequence length="496" mass="54662">MAENFEPRLNNDALPLTGVSDLADAYTRLSAAGDPQRRGKDFEHLLQRAFQLAHFEVELNPRIAHPRQTDLSARYGDHRYLLEAKWQAAKADIDVLGGLRDRLRRTSADVVGVLVSISGFTGTLVEEISRERQTPILLVDQEDLLGALREPTTLPGLLRAKQEALITHGQVHLGESRRAHAATRRPDRALPLRDLHLRDASGEQHPYLTVPGGFAPVVFATAVTNVDWSFGRGRGVCMDIPLQAHTADDLIRLIHGLDELGLASTRPTWTLQQNDTSWFGIGSGELIQALDDAQQRMAEPAAPHHSEQLVYCDTALGGLYTLTANIAAAEPSPGLRPDECTPSNSQGDGEPAPLLVSQCQLSFQLPGTPLDATALRHLHDRFGATHNVYFRHLDITAIKISWLDQQPVDPLATIVEHDPITGQDFVVGLVVHDHYSVDAKHAVLEGWPLELQDSGFLVCALTDHHPVTRPPERYWLEAVHTAHTSDLAVATIRARW</sequence>
<name>A0ABU0RSY3_9ACTN</name>
<comment type="caution">
    <text evidence="3">The sequence shown here is derived from an EMBL/GenBank/DDBJ whole genome shotgun (WGS) entry which is preliminary data.</text>
</comment>
<dbReference type="InterPro" id="IPR007560">
    <property type="entry name" value="Restrct_endonuc_IV_Mrr"/>
</dbReference>
<dbReference type="EMBL" id="JAUSZS010000006">
    <property type="protein sequence ID" value="MDQ0935075.1"/>
    <property type="molecule type" value="Genomic_DNA"/>
</dbReference>
<feature type="domain" description="Restriction endonuclease type IV Mrr" evidence="2">
    <location>
        <begin position="39"/>
        <end position="145"/>
    </location>
</feature>
<gene>
    <name evidence="3" type="ORF">QFZ49_005046</name>
</gene>
<reference evidence="3 4" key="1">
    <citation type="submission" date="2023-07" db="EMBL/GenBank/DDBJ databases">
        <title>Comparative genomics of wheat-associated soil bacteria to identify genetic determinants of phenazine resistance.</title>
        <authorList>
            <person name="Mouncey N."/>
        </authorList>
    </citation>
    <scope>NUCLEOTIDE SEQUENCE [LARGE SCALE GENOMIC DNA]</scope>
    <source>
        <strain evidence="3 4">W2I16</strain>
    </source>
</reference>
<dbReference type="RefSeq" id="WP_307628693.1">
    <property type="nucleotide sequence ID" value="NZ_JAUSZS010000006.1"/>
</dbReference>
<dbReference type="Proteomes" id="UP001223072">
    <property type="component" value="Unassembled WGS sequence"/>
</dbReference>